<dbReference type="InterPro" id="IPR027417">
    <property type="entry name" value="P-loop_NTPase"/>
</dbReference>
<gene>
    <name evidence="3" type="ORF">QRT04_13735</name>
</gene>
<reference evidence="3 4" key="1">
    <citation type="submission" date="2023-06" db="EMBL/GenBank/DDBJ databases">
        <title>Cellulomonas sp. MW4 Whole genome sequence.</title>
        <authorList>
            <person name="Park S."/>
        </authorList>
    </citation>
    <scope>NUCLEOTIDE SEQUENCE [LARGE SCALE GENOMIC DNA]</scope>
    <source>
        <strain evidence="3 4">MW4</strain>
    </source>
</reference>
<feature type="region of interest" description="Disordered" evidence="1">
    <location>
        <begin position="375"/>
        <end position="404"/>
    </location>
</feature>
<keyword evidence="2" id="KW-0472">Membrane</keyword>
<dbReference type="Gene3D" id="3.40.50.300">
    <property type="entry name" value="P-loop containing nucleotide triphosphate hydrolases"/>
    <property type="match status" value="1"/>
</dbReference>
<keyword evidence="2" id="KW-1133">Transmembrane helix</keyword>
<evidence type="ECO:0000256" key="2">
    <source>
        <dbReference type="SAM" id="Phobius"/>
    </source>
</evidence>
<accession>A0ABT7SIJ4</accession>
<evidence type="ECO:0000256" key="1">
    <source>
        <dbReference type="SAM" id="MobiDB-lite"/>
    </source>
</evidence>
<dbReference type="RefSeq" id="WP_289456065.1">
    <property type="nucleotide sequence ID" value="NZ_JAUCGQ010000002.1"/>
</dbReference>
<feature type="transmembrane region" description="Helical" evidence="2">
    <location>
        <begin position="516"/>
        <end position="538"/>
    </location>
</feature>
<evidence type="ECO:0000313" key="3">
    <source>
        <dbReference type="EMBL" id="MDM7855993.1"/>
    </source>
</evidence>
<dbReference type="Proteomes" id="UP001529338">
    <property type="component" value="Unassembled WGS sequence"/>
</dbReference>
<evidence type="ECO:0000313" key="4">
    <source>
        <dbReference type="Proteomes" id="UP001529338"/>
    </source>
</evidence>
<dbReference type="SUPFAM" id="SSF52540">
    <property type="entry name" value="P-loop containing nucleoside triphosphate hydrolases"/>
    <property type="match status" value="1"/>
</dbReference>
<dbReference type="PANTHER" id="PTHR42698">
    <property type="entry name" value="GTPASE ERA"/>
    <property type="match status" value="1"/>
</dbReference>
<organism evidence="3 4">
    <name type="scientific">Cellulomonas alba</name>
    <dbReference type="NCBI Taxonomy" id="3053467"/>
    <lineage>
        <taxon>Bacteria</taxon>
        <taxon>Bacillati</taxon>
        <taxon>Actinomycetota</taxon>
        <taxon>Actinomycetes</taxon>
        <taxon>Micrococcales</taxon>
        <taxon>Cellulomonadaceae</taxon>
        <taxon>Cellulomonas</taxon>
    </lineage>
</organism>
<dbReference type="EMBL" id="JAUCGQ010000002">
    <property type="protein sequence ID" value="MDM7855993.1"/>
    <property type="molecule type" value="Genomic_DNA"/>
</dbReference>
<comment type="caution">
    <text evidence="3">The sequence shown here is derived from an EMBL/GenBank/DDBJ whole genome shotgun (WGS) entry which is preliminary data.</text>
</comment>
<keyword evidence="2" id="KW-0812">Transmembrane</keyword>
<sequence>MNAITAAAAAPGALGRVEALDEALRLGRSWLPAAVLERGDAVVERGRRRLGLSGDHTVVALAGPTGAGKSSLVNALAGTEVARPGVLRPTTGRPLGLVVPDGAATPVVPSARRGGRLLGRRATGRSAATSAAVAPGPHDLLDWLDVDDRVVTDAATSPLAAATGLVLLDLPDHDSVVVEHRAIAERLYDRVDLLLWVVDPQKYADAVLHVRYLRPLAGHDAVVVLVLNQVDRLRADEVRTLLADLRRIVVADGLTDARVLGVSAATGQGVDELRGLLAEAARRRRSATERVLADVRASAGAVAAACGDGARQGVPQQARTRLVDALEDAAGAPVVVDATRRSSVRRARAATGWPPTRWIGGLRADPLRRLGLGRARAASGGRSGGAGDDPAAASATRRSSLEGPSATARARAALAVRAYLDATTAGAPDDWVLEARGAVRPDDLADALDRAVVRTDAEAPSDPRWWRAVGVVQWVLLGVAVAGLVWLAGLAVVGYLRLPEPPTPAWGTVPWPTVLAAGGALLGVVLALAARVAASVGARRRARAVRRALRRAVDDVAGRLVVDPLAAAQAALDGCRRAARAAGGR</sequence>
<dbReference type="InterPro" id="IPR005662">
    <property type="entry name" value="GTPase_Era-like"/>
</dbReference>
<feature type="transmembrane region" description="Helical" evidence="2">
    <location>
        <begin position="474"/>
        <end position="496"/>
    </location>
</feature>
<keyword evidence="4" id="KW-1185">Reference proteome</keyword>
<name>A0ABT7SIJ4_9CELL</name>
<protein>
    <submittedName>
        <fullName evidence="3">50S ribosome-binding GTPase</fullName>
    </submittedName>
</protein>
<dbReference type="PANTHER" id="PTHR42698:SF1">
    <property type="entry name" value="GTPASE ERA, MITOCHONDRIAL"/>
    <property type="match status" value="1"/>
</dbReference>
<proteinExistence type="predicted"/>